<evidence type="ECO:0000313" key="9">
    <source>
        <dbReference type="Proteomes" id="UP001597059"/>
    </source>
</evidence>
<feature type="domain" description="ABC transporter" evidence="7">
    <location>
        <begin position="7"/>
        <end position="202"/>
    </location>
</feature>
<dbReference type="SMART" id="SM00382">
    <property type="entry name" value="AAA"/>
    <property type="match status" value="1"/>
</dbReference>
<sequence>MYKPINLQIKHLCIERGERLLCQKLSFTVEGGELIRIAGENGSGKSSLMKALLGWLPIEEGTIEFNGEDISVHRDSLLAEQLYIGHATGIKDIFTVQENLSLYCPNSHESDRLEALRNLNLADFEDTPAGDLSAGQKRRVALTRLWLTDKQIWFLDEPFTALDAQGTLTLEHRIKEHLASGGAVIMTTHQPLQTLLPKIIELKT</sequence>
<dbReference type="NCBIfam" id="TIGR01189">
    <property type="entry name" value="ccmA"/>
    <property type="match status" value="1"/>
</dbReference>
<dbReference type="RefSeq" id="WP_377368252.1">
    <property type="nucleotide sequence ID" value="NZ_JBHTMN010000014.1"/>
</dbReference>
<dbReference type="InterPro" id="IPR003439">
    <property type="entry name" value="ABC_transporter-like_ATP-bd"/>
</dbReference>
<evidence type="ECO:0000256" key="2">
    <source>
        <dbReference type="ARBA" id="ARBA00022741"/>
    </source>
</evidence>
<dbReference type="Proteomes" id="UP001597059">
    <property type="component" value="Unassembled WGS sequence"/>
</dbReference>
<keyword evidence="2" id="KW-0547">Nucleotide-binding</keyword>
<comment type="caution">
    <text evidence="8">The sequence shown here is derived from an EMBL/GenBank/DDBJ whole genome shotgun (WGS) entry which is preliminary data.</text>
</comment>
<accession>A0ABW4B3W6</accession>
<evidence type="ECO:0000256" key="3">
    <source>
        <dbReference type="ARBA" id="ARBA00022748"/>
    </source>
</evidence>
<protein>
    <submittedName>
        <fullName evidence="8">Cytochrome c biogenesis heme-transporting ATPase CcmA</fullName>
    </submittedName>
</protein>
<keyword evidence="5" id="KW-1278">Translocase</keyword>
<keyword evidence="1" id="KW-0813">Transport</keyword>
<evidence type="ECO:0000256" key="4">
    <source>
        <dbReference type="ARBA" id="ARBA00022840"/>
    </source>
</evidence>
<evidence type="ECO:0000256" key="1">
    <source>
        <dbReference type="ARBA" id="ARBA00022448"/>
    </source>
</evidence>
<name>A0ABW4B3W6_9GAMM</name>
<evidence type="ECO:0000313" key="8">
    <source>
        <dbReference type="EMBL" id="MFD1384228.1"/>
    </source>
</evidence>
<dbReference type="Gene3D" id="3.40.50.300">
    <property type="entry name" value="P-loop containing nucleotide triphosphate hydrolases"/>
    <property type="match status" value="1"/>
</dbReference>
<dbReference type="NCBIfam" id="NF010061">
    <property type="entry name" value="PRK13538.1"/>
    <property type="match status" value="1"/>
</dbReference>
<organism evidence="8 9">
    <name type="scientific">Rhodanobacter aciditrophus</name>
    <dbReference type="NCBI Taxonomy" id="1623218"/>
    <lineage>
        <taxon>Bacteria</taxon>
        <taxon>Pseudomonadati</taxon>
        <taxon>Pseudomonadota</taxon>
        <taxon>Gammaproteobacteria</taxon>
        <taxon>Lysobacterales</taxon>
        <taxon>Rhodanobacteraceae</taxon>
        <taxon>Rhodanobacter</taxon>
    </lineage>
</organism>
<evidence type="ECO:0000256" key="6">
    <source>
        <dbReference type="ARBA" id="ARBA00023136"/>
    </source>
</evidence>
<dbReference type="PANTHER" id="PTHR43499">
    <property type="entry name" value="ABC TRANSPORTER I FAMILY MEMBER 1"/>
    <property type="match status" value="1"/>
</dbReference>
<keyword evidence="9" id="KW-1185">Reference proteome</keyword>
<proteinExistence type="predicted"/>
<dbReference type="Pfam" id="PF00005">
    <property type="entry name" value="ABC_tran"/>
    <property type="match status" value="1"/>
</dbReference>
<dbReference type="PANTHER" id="PTHR43499:SF1">
    <property type="entry name" value="ABC TRANSPORTER I FAMILY MEMBER 1"/>
    <property type="match status" value="1"/>
</dbReference>
<evidence type="ECO:0000259" key="7">
    <source>
        <dbReference type="PROSITE" id="PS50893"/>
    </source>
</evidence>
<evidence type="ECO:0000256" key="5">
    <source>
        <dbReference type="ARBA" id="ARBA00022967"/>
    </source>
</evidence>
<keyword evidence="4" id="KW-0067">ATP-binding</keyword>
<keyword evidence="3" id="KW-0201">Cytochrome c-type biogenesis</keyword>
<gene>
    <name evidence="8" type="primary">ccmA</name>
    <name evidence="8" type="ORF">ACFQ45_12685</name>
</gene>
<dbReference type="InterPro" id="IPR003593">
    <property type="entry name" value="AAA+_ATPase"/>
</dbReference>
<dbReference type="InterPro" id="IPR005895">
    <property type="entry name" value="ABC_transptr_haem_export_CcmA"/>
</dbReference>
<dbReference type="SUPFAM" id="SSF52540">
    <property type="entry name" value="P-loop containing nucleoside triphosphate hydrolases"/>
    <property type="match status" value="1"/>
</dbReference>
<dbReference type="PROSITE" id="PS50893">
    <property type="entry name" value="ABC_TRANSPORTER_2"/>
    <property type="match status" value="1"/>
</dbReference>
<dbReference type="InterPro" id="IPR027417">
    <property type="entry name" value="P-loop_NTPase"/>
</dbReference>
<keyword evidence="6" id="KW-0472">Membrane</keyword>
<dbReference type="EMBL" id="JBHTMN010000014">
    <property type="protein sequence ID" value="MFD1384228.1"/>
    <property type="molecule type" value="Genomic_DNA"/>
</dbReference>
<reference evidence="9" key="1">
    <citation type="journal article" date="2019" name="Int. J. Syst. Evol. Microbiol.">
        <title>The Global Catalogue of Microorganisms (GCM) 10K type strain sequencing project: providing services to taxonomists for standard genome sequencing and annotation.</title>
        <authorList>
            <consortium name="The Broad Institute Genomics Platform"/>
            <consortium name="The Broad Institute Genome Sequencing Center for Infectious Disease"/>
            <person name="Wu L."/>
            <person name="Ma J."/>
        </authorList>
    </citation>
    <scope>NUCLEOTIDE SEQUENCE [LARGE SCALE GENOMIC DNA]</scope>
    <source>
        <strain evidence="9">JCM 30774</strain>
    </source>
</reference>